<proteinExistence type="predicted"/>
<feature type="compositionally biased region" description="Basic and acidic residues" evidence="2">
    <location>
        <begin position="1"/>
        <end position="12"/>
    </location>
</feature>
<dbReference type="PANTHER" id="PTHR35526:SF3">
    <property type="entry name" value="ANTI-SIGMA-F FACTOR RSBW"/>
    <property type="match status" value="1"/>
</dbReference>
<evidence type="ECO:0000313" key="4">
    <source>
        <dbReference type="EMBL" id="PVE14167.1"/>
    </source>
</evidence>
<protein>
    <recommendedName>
        <fullName evidence="3">Histidine kinase/HSP90-like ATPase domain-containing protein</fullName>
    </recommendedName>
</protein>
<evidence type="ECO:0000256" key="1">
    <source>
        <dbReference type="ARBA" id="ARBA00022527"/>
    </source>
</evidence>
<dbReference type="PANTHER" id="PTHR35526">
    <property type="entry name" value="ANTI-SIGMA-F FACTOR RSBW-RELATED"/>
    <property type="match status" value="1"/>
</dbReference>
<comment type="caution">
    <text evidence="4">The sequence shown here is derived from an EMBL/GenBank/DDBJ whole genome shotgun (WGS) entry which is preliminary data.</text>
</comment>
<dbReference type="Gene3D" id="3.30.565.10">
    <property type="entry name" value="Histidine kinase-like ATPase, C-terminal domain"/>
    <property type="match status" value="1"/>
</dbReference>
<dbReference type="InterPro" id="IPR050267">
    <property type="entry name" value="Anti-sigma-factor_SerPK"/>
</dbReference>
<dbReference type="Proteomes" id="UP000245992">
    <property type="component" value="Unassembled WGS sequence"/>
</dbReference>
<dbReference type="InterPro" id="IPR003594">
    <property type="entry name" value="HATPase_dom"/>
</dbReference>
<feature type="region of interest" description="Disordered" evidence="2">
    <location>
        <begin position="1"/>
        <end position="32"/>
    </location>
</feature>
<dbReference type="SUPFAM" id="SSF55874">
    <property type="entry name" value="ATPase domain of HSP90 chaperone/DNA topoisomerase II/histidine kinase"/>
    <property type="match status" value="1"/>
</dbReference>
<dbReference type="GO" id="GO:0004674">
    <property type="term" value="F:protein serine/threonine kinase activity"/>
    <property type="evidence" value="ECO:0007669"/>
    <property type="project" value="UniProtKB-KW"/>
</dbReference>
<dbReference type="CDD" id="cd16936">
    <property type="entry name" value="HATPase_RsbW-like"/>
    <property type="match status" value="1"/>
</dbReference>
<keyword evidence="5" id="KW-1185">Reference proteome</keyword>
<accession>A0A2T7TGE7</accession>
<keyword evidence="1" id="KW-0418">Kinase</keyword>
<evidence type="ECO:0000259" key="3">
    <source>
        <dbReference type="Pfam" id="PF13581"/>
    </source>
</evidence>
<dbReference type="RefSeq" id="WP_051745706.1">
    <property type="nucleotide sequence ID" value="NZ_AZSP01000003.1"/>
</dbReference>
<evidence type="ECO:0000256" key="2">
    <source>
        <dbReference type="SAM" id="MobiDB-lite"/>
    </source>
</evidence>
<reference evidence="4 5" key="1">
    <citation type="submission" date="2013-12" db="EMBL/GenBank/DDBJ databases">
        <title>Annotated genome of Streptomyces scopuliridis.</title>
        <authorList>
            <person name="Olson J.B."/>
        </authorList>
    </citation>
    <scope>NUCLEOTIDE SEQUENCE [LARGE SCALE GENOMIC DNA]</scope>
    <source>
        <strain evidence="4 5">RB72</strain>
    </source>
</reference>
<dbReference type="STRING" id="1440053.GCA_000718095_01711"/>
<organism evidence="4 5">
    <name type="scientific">Streptomyces scopuliridis RB72</name>
    <dbReference type="NCBI Taxonomy" id="1440053"/>
    <lineage>
        <taxon>Bacteria</taxon>
        <taxon>Bacillati</taxon>
        <taxon>Actinomycetota</taxon>
        <taxon>Actinomycetes</taxon>
        <taxon>Kitasatosporales</taxon>
        <taxon>Streptomycetaceae</taxon>
        <taxon>Streptomyces</taxon>
    </lineage>
</organism>
<dbReference type="InterPro" id="IPR036890">
    <property type="entry name" value="HATPase_C_sf"/>
</dbReference>
<sequence length="148" mass="16215">MNHDGEQRDQPHQHTQRHTFRLPSHPRSVGRAREVLHTKVGLPGDPGETAALLLSELVTNALRHGSPPGREIAVTLERAEGVLRLEVEDAGDYLPRPRTPDLEDECGRGLALVAALADDWGVAPRVGPGKRVWVTLKVPERTLRASGQ</sequence>
<dbReference type="OrthoDB" id="4251531at2"/>
<gene>
    <name evidence="4" type="ORF">Y717_15195</name>
</gene>
<name>A0A2T7TGE7_9ACTN</name>
<keyword evidence="1" id="KW-0808">Transferase</keyword>
<evidence type="ECO:0000313" key="5">
    <source>
        <dbReference type="Proteomes" id="UP000245992"/>
    </source>
</evidence>
<dbReference type="AlphaFoldDB" id="A0A2T7TGE7"/>
<feature type="domain" description="Histidine kinase/HSP90-like ATPase" evidence="3">
    <location>
        <begin position="23"/>
        <end position="135"/>
    </location>
</feature>
<dbReference type="EMBL" id="AZSP01000003">
    <property type="protein sequence ID" value="PVE14167.1"/>
    <property type="molecule type" value="Genomic_DNA"/>
</dbReference>
<dbReference type="Pfam" id="PF13581">
    <property type="entry name" value="HATPase_c_2"/>
    <property type="match status" value="1"/>
</dbReference>
<keyword evidence="1" id="KW-0723">Serine/threonine-protein kinase</keyword>